<dbReference type="SUPFAM" id="SSF140736">
    <property type="entry name" value="Rv1873-like"/>
    <property type="match status" value="1"/>
</dbReference>
<dbReference type="InterPro" id="IPR036287">
    <property type="entry name" value="Rv1873-like_sf"/>
</dbReference>
<gene>
    <name evidence="1" type="ORF">C7378_3158</name>
</gene>
<evidence type="ECO:0000313" key="1">
    <source>
        <dbReference type="EMBL" id="TCK70769.1"/>
    </source>
</evidence>
<sequence>MRADSFNLDRFVQAQLPVIRQVREELREGRKRSHWMWFVFPQIKGLGESSMSARFALQSLGEATAYLQHPTLGPRLEECTQLVLDLEGRKVEEIFGYPDHLKFWSCMTIFALASPEDSLFRAALRKYFNGQMDPETVERM</sequence>
<protein>
    <submittedName>
        <fullName evidence="1">Uncharacterized protein (DUF1810 family)</fullName>
    </submittedName>
</protein>
<dbReference type="OrthoDB" id="9787476at2"/>
<dbReference type="RefSeq" id="WP_131998783.1">
    <property type="nucleotide sequence ID" value="NZ_SMGK01000006.1"/>
</dbReference>
<comment type="caution">
    <text evidence="1">The sequence shown here is derived from an EMBL/GenBank/DDBJ whole genome shotgun (WGS) entry which is preliminary data.</text>
</comment>
<dbReference type="Pfam" id="PF08837">
    <property type="entry name" value="DUF1810"/>
    <property type="match status" value="1"/>
</dbReference>
<evidence type="ECO:0000313" key="2">
    <source>
        <dbReference type="Proteomes" id="UP000295210"/>
    </source>
</evidence>
<dbReference type="Gene3D" id="1.25.40.380">
    <property type="entry name" value="Protein of unknown function DUF1810"/>
    <property type="match status" value="1"/>
</dbReference>
<organism evidence="1 2">
    <name type="scientific">Acidipila rosea</name>
    <dbReference type="NCBI Taxonomy" id="768535"/>
    <lineage>
        <taxon>Bacteria</taxon>
        <taxon>Pseudomonadati</taxon>
        <taxon>Acidobacteriota</taxon>
        <taxon>Terriglobia</taxon>
        <taxon>Terriglobales</taxon>
        <taxon>Acidobacteriaceae</taxon>
        <taxon>Acidipila</taxon>
    </lineage>
</organism>
<dbReference type="EMBL" id="SMGK01000006">
    <property type="protein sequence ID" value="TCK70769.1"/>
    <property type="molecule type" value="Genomic_DNA"/>
</dbReference>
<reference evidence="1 2" key="1">
    <citation type="submission" date="2019-03" db="EMBL/GenBank/DDBJ databases">
        <title>Genomic Encyclopedia of Type Strains, Phase IV (KMG-IV): sequencing the most valuable type-strain genomes for metagenomic binning, comparative biology and taxonomic classification.</title>
        <authorList>
            <person name="Goeker M."/>
        </authorList>
    </citation>
    <scope>NUCLEOTIDE SEQUENCE [LARGE SCALE GENOMIC DNA]</scope>
    <source>
        <strain evidence="1 2">DSM 103428</strain>
    </source>
</reference>
<keyword evidence="2" id="KW-1185">Reference proteome</keyword>
<name>A0A4R1L3J7_9BACT</name>
<accession>A0A4R1L3J7</accession>
<dbReference type="PIRSF" id="PIRSF008546">
    <property type="entry name" value="UCP008546"/>
    <property type="match status" value="1"/>
</dbReference>
<dbReference type="Proteomes" id="UP000295210">
    <property type="component" value="Unassembled WGS sequence"/>
</dbReference>
<proteinExistence type="predicted"/>
<dbReference type="AlphaFoldDB" id="A0A4R1L3J7"/>
<dbReference type="InterPro" id="IPR014937">
    <property type="entry name" value="DUF1810"/>
</dbReference>